<dbReference type="Proteomes" id="UP001433268">
    <property type="component" value="Unassembled WGS sequence"/>
</dbReference>
<comment type="caution">
    <text evidence="2">The sequence shown here is derived from an EMBL/GenBank/DDBJ whole genome shotgun (WGS) entry which is preliminary data.</text>
</comment>
<reference evidence="2 3" key="1">
    <citation type="submission" date="2023-01" db="EMBL/GenBank/DDBJ databases">
        <title>Analysis of 21 Apiospora genomes using comparative genomics revels a genus with tremendous synthesis potential of carbohydrate active enzymes and secondary metabolites.</title>
        <authorList>
            <person name="Sorensen T."/>
        </authorList>
    </citation>
    <scope>NUCLEOTIDE SEQUENCE [LARGE SCALE GENOMIC DNA]</scope>
    <source>
        <strain evidence="2 3">CBS 114990</strain>
    </source>
</reference>
<evidence type="ECO:0000313" key="3">
    <source>
        <dbReference type="Proteomes" id="UP001433268"/>
    </source>
</evidence>
<feature type="compositionally biased region" description="Low complexity" evidence="1">
    <location>
        <begin position="19"/>
        <end position="35"/>
    </location>
</feature>
<dbReference type="GeneID" id="92041392"/>
<evidence type="ECO:0000313" key="2">
    <source>
        <dbReference type="EMBL" id="KAK8089056.1"/>
    </source>
</evidence>
<keyword evidence="3" id="KW-1185">Reference proteome</keyword>
<protein>
    <submittedName>
        <fullName evidence="2">Uncharacterized protein</fullName>
    </submittedName>
</protein>
<organism evidence="2 3">
    <name type="scientific">Apiospora hydei</name>
    <dbReference type="NCBI Taxonomy" id="1337664"/>
    <lineage>
        <taxon>Eukaryota</taxon>
        <taxon>Fungi</taxon>
        <taxon>Dikarya</taxon>
        <taxon>Ascomycota</taxon>
        <taxon>Pezizomycotina</taxon>
        <taxon>Sordariomycetes</taxon>
        <taxon>Xylariomycetidae</taxon>
        <taxon>Amphisphaeriales</taxon>
        <taxon>Apiosporaceae</taxon>
        <taxon>Apiospora</taxon>
    </lineage>
</organism>
<dbReference type="EMBL" id="JAQQWN010000004">
    <property type="protein sequence ID" value="KAK8089056.1"/>
    <property type="molecule type" value="Genomic_DNA"/>
</dbReference>
<gene>
    <name evidence="2" type="ORF">PG997_004017</name>
</gene>
<feature type="compositionally biased region" description="Low complexity" evidence="1">
    <location>
        <begin position="49"/>
        <end position="60"/>
    </location>
</feature>
<feature type="region of interest" description="Disordered" evidence="1">
    <location>
        <begin position="1"/>
        <end position="104"/>
    </location>
</feature>
<name>A0ABR1X0Y7_9PEZI</name>
<sequence length="104" mass="11557">MHRHVRGFDKTRPTLPQQNPASSPVTTNPTPTTMPEQQHTLPAKGAMPSSDSASILLGSSTVRSRRADPSPTPRPKASVPQRLRNLLSDFGNPPYREIRQRTRH</sequence>
<evidence type="ECO:0000256" key="1">
    <source>
        <dbReference type="SAM" id="MobiDB-lite"/>
    </source>
</evidence>
<proteinExistence type="predicted"/>
<feature type="compositionally biased region" description="Basic and acidic residues" evidence="1">
    <location>
        <begin position="1"/>
        <end position="12"/>
    </location>
</feature>
<accession>A0ABR1X0Y7</accession>
<dbReference type="RefSeq" id="XP_066671950.1">
    <property type="nucleotide sequence ID" value="XM_066808332.1"/>
</dbReference>